<protein>
    <recommendedName>
        <fullName evidence="4">Hydrophobin</fullName>
    </recommendedName>
</protein>
<feature type="signal peptide" evidence="1">
    <location>
        <begin position="1"/>
        <end position="20"/>
    </location>
</feature>
<evidence type="ECO:0000313" key="3">
    <source>
        <dbReference type="Proteomes" id="UP000018001"/>
    </source>
</evidence>
<evidence type="ECO:0000256" key="1">
    <source>
        <dbReference type="SAM" id="SignalP"/>
    </source>
</evidence>
<sequence>MRVFSNLLVLAATATTLVSAAPPSLKNLPSQVVENLLPTPSVAPSKISKCPADAKKQCCVTLQEASKALLSNLGELVPYLSGVQIGSVVGMGCMDMQDDSPDYDCQDTVACCSGAELLGAHTLTGGFFIAIHHGLETGTLRRVADGAMVTEIPDTAQEAVEDTALLAVGKEILG</sequence>
<reference evidence="3" key="1">
    <citation type="journal article" date="2014" name="Genome Announc.">
        <title>Draft genome sequence of the formaldehyde-resistant fungus Byssochlamys spectabilis No. 5 (anamorph Paecilomyces variotii No. 5) (NBRC109023).</title>
        <authorList>
            <person name="Oka T."/>
            <person name="Ekino K."/>
            <person name="Fukuda K."/>
            <person name="Nomura Y."/>
        </authorList>
    </citation>
    <scope>NUCLEOTIDE SEQUENCE [LARGE SCALE GENOMIC DNA]</scope>
    <source>
        <strain evidence="3">No. 5 / NBRC 109023</strain>
    </source>
</reference>
<evidence type="ECO:0000313" key="2">
    <source>
        <dbReference type="EMBL" id="GAD93538.1"/>
    </source>
</evidence>
<dbReference type="Proteomes" id="UP000018001">
    <property type="component" value="Unassembled WGS sequence"/>
</dbReference>
<dbReference type="InParanoid" id="V5FNM3"/>
<comment type="caution">
    <text evidence="2">The sequence shown here is derived from an EMBL/GenBank/DDBJ whole genome shotgun (WGS) entry which is preliminary data.</text>
</comment>
<keyword evidence="1" id="KW-0732">Signal</keyword>
<gene>
    <name evidence="2" type="ORF">PVAR5_2150</name>
</gene>
<dbReference type="eggNOG" id="ENOG502RNW0">
    <property type="taxonomic scope" value="Eukaryota"/>
</dbReference>
<accession>V5FNM3</accession>
<keyword evidence="3" id="KW-1185">Reference proteome</keyword>
<dbReference type="OrthoDB" id="4292214at2759"/>
<dbReference type="HOGENOM" id="CLU_1539798_0_0_1"/>
<feature type="chain" id="PRO_5004732782" description="Hydrophobin" evidence="1">
    <location>
        <begin position="21"/>
        <end position="174"/>
    </location>
</feature>
<organism evidence="2 3">
    <name type="scientific">Byssochlamys spectabilis (strain No. 5 / NBRC 109023)</name>
    <name type="common">Paecilomyces variotii</name>
    <dbReference type="NCBI Taxonomy" id="1356009"/>
    <lineage>
        <taxon>Eukaryota</taxon>
        <taxon>Fungi</taxon>
        <taxon>Dikarya</taxon>
        <taxon>Ascomycota</taxon>
        <taxon>Pezizomycotina</taxon>
        <taxon>Eurotiomycetes</taxon>
        <taxon>Eurotiomycetidae</taxon>
        <taxon>Eurotiales</taxon>
        <taxon>Thermoascaceae</taxon>
        <taxon>Paecilomyces</taxon>
    </lineage>
</organism>
<evidence type="ECO:0008006" key="4">
    <source>
        <dbReference type="Google" id="ProtNLM"/>
    </source>
</evidence>
<dbReference type="EMBL" id="BAUL01000061">
    <property type="protein sequence ID" value="GAD93538.1"/>
    <property type="molecule type" value="Genomic_DNA"/>
</dbReference>
<dbReference type="AlphaFoldDB" id="V5FNM3"/>
<proteinExistence type="predicted"/>
<name>V5FNM3_BYSSN</name>